<feature type="compositionally biased region" description="Low complexity" evidence="1">
    <location>
        <begin position="47"/>
        <end position="74"/>
    </location>
</feature>
<dbReference type="Gene3D" id="2.170.270.10">
    <property type="entry name" value="SET domain"/>
    <property type="match status" value="1"/>
</dbReference>
<dbReference type="VEuPathDB" id="ToxoDB:CSUI_008765"/>
<keyword evidence="4" id="KW-1185">Reference proteome</keyword>
<evidence type="ECO:0000313" key="4">
    <source>
        <dbReference type="Proteomes" id="UP000221165"/>
    </source>
</evidence>
<protein>
    <submittedName>
        <fullName evidence="3">Histone lysine set</fullName>
    </submittedName>
</protein>
<dbReference type="Proteomes" id="UP000221165">
    <property type="component" value="Unassembled WGS sequence"/>
</dbReference>
<dbReference type="GeneID" id="94432101"/>
<dbReference type="EMBL" id="MIGC01004999">
    <property type="protein sequence ID" value="PHJ17411.1"/>
    <property type="molecule type" value="Genomic_DNA"/>
</dbReference>
<comment type="caution">
    <text evidence="3">The sequence shown here is derived from an EMBL/GenBank/DDBJ whole genome shotgun (WGS) entry which is preliminary data.</text>
</comment>
<dbReference type="OrthoDB" id="5560686at2759"/>
<evidence type="ECO:0000313" key="3">
    <source>
        <dbReference type="EMBL" id="PHJ17411.1"/>
    </source>
</evidence>
<sequence>MKVSNERGEKEEGLRKTAKHLSHVSSSSPFLTVIVDSNSKSSRRQHSSTSHTENISPSSSLSTTTSSPPSSSLTGEVGDPFFSLSSSSSFPSRLCVDIETGSFLEEGALEVRPSLIPSAGLGLFATQFIPEGVWVCEYLGRQLSLREVLREKDRTYVICAGSVNRHIDAKSYLRVYARYINDHFDHSCLNAAFVKRKAEGFVLSGVSLSSS</sequence>
<dbReference type="InterPro" id="IPR001214">
    <property type="entry name" value="SET_dom"/>
</dbReference>
<reference evidence="3 4" key="1">
    <citation type="journal article" date="2017" name="Int. J. Parasitol.">
        <title>The genome of the protozoan parasite Cystoisospora suis and a reverse vaccinology approach to identify vaccine candidates.</title>
        <authorList>
            <person name="Palmieri N."/>
            <person name="Shrestha A."/>
            <person name="Ruttkowski B."/>
            <person name="Beck T."/>
            <person name="Vogl C."/>
            <person name="Tomley F."/>
            <person name="Blake D.P."/>
            <person name="Joachim A."/>
        </authorList>
    </citation>
    <scope>NUCLEOTIDE SEQUENCE [LARGE SCALE GENOMIC DNA]</scope>
    <source>
        <strain evidence="3 4">Wien I</strain>
    </source>
</reference>
<dbReference type="RefSeq" id="XP_067919132.1">
    <property type="nucleotide sequence ID" value="XM_068068890.1"/>
</dbReference>
<organism evidence="3 4">
    <name type="scientific">Cystoisospora suis</name>
    <dbReference type="NCBI Taxonomy" id="483139"/>
    <lineage>
        <taxon>Eukaryota</taxon>
        <taxon>Sar</taxon>
        <taxon>Alveolata</taxon>
        <taxon>Apicomplexa</taxon>
        <taxon>Conoidasida</taxon>
        <taxon>Coccidia</taxon>
        <taxon>Eucoccidiorida</taxon>
        <taxon>Eimeriorina</taxon>
        <taxon>Sarcocystidae</taxon>
        <taxon>Cystoisospora</taxon>
    </lineage>
</organism>
<accession>A0A2C6JLE3</accession>
<dbReference type="SUPFAM" id="SSF82199">
    <property type="entry name" value="SET domain"/>
    <property type="match status" value="1"/>
</dbReference>
<evidence type="ECO:0000259" key="2">
    <source>
        <dbReference type="PROSITE" id="PS50280"/>
    </source>
</evidence>
<dbReference type="Pfam" id="PF00856">
    <property type="entry name" value="SET"/>
    <property type="match status" value="1"/>
</dbReference>
<gene>
    <name evidence="3" type="ORF">CSUI_008765</name>
</gene>
<dbReference type="InterPro" id="IPR046341">
    <property type="entry name" value="SET_dom_sf"/>
</dbReference>
<name>A0A2C6JLE3_9APIC</name>
<proteinExistence type="predicted"/>
<feature type="domain" description="SET" evidence="2">
    <location>
        <begin position="107"/>
        <end position="211"/>
    </location>
</feature>
<dbReference type="PROSITE" id="PS50280">
    <property type="entry name" value="SET"/>
    <property type="match status" value="1"/>
</dbReference>
<dbReference type="AlphaFoldDB" id="A0A2C6JLE3"/>
<evidence type="ECO:0000256" key="1">
    <source>
        <dbReference type="SAM" id="MobiDB-lite"/>
    </source>
</evidence>
<feature type="compositionally biased region" description="Basic and acidic residues" evidence="1">
    <location>
        <begin position="1"/>
        <end position="15"/>
    </location>
</feature>
<feature type="region of interest" description="Disordered" evidence="1">
    <location>
        <begin position="1"/>
        <end position="74"/>
    </location>
</feature>